<proteinExistence type="inferred from homology"/>
<dbReference type="RefSeq" id="XP_018272992.1">
    <property type="nucleotide sequence ID" value="XM_018416086.1"/>
</dbReference>
<evidence type="ECO:0000256" key="9">
    <source>
        <dbReference type="SAM" id="MobiDB-lite"/>
    </source>
</evidence>
<comment type="subcellular location">
    <subcellularLocation>
        <location evidence="1 8">Nucleus</location>
    </subcellularLocation>
</comment>
<dbReference type="GO" id="GO:0006357">
    <property type="term" value="P:regulation of transcription by RNA polymerase II"/>
    <property type="evidence" value="ECO:0007669"/>
    <property type="project" value="InterPro"/>
</dbReference>
<keyword evidence="11" id="KW-1185">Reference proteome</keyword>
<evidence type="ECO:0000256" key="8">
    <source>
        <dbReference type="RuleBase" id="RU364140"/>
    </source>
</evidence>
<dbReference type="PANTHER" id="PTHR13114:SF7">
    <property type="entry name" value="MEDIATOR OF RNA POLYMERASE II TRANSCRIPTION SUBUNIT 17"/>
    <property type="match status" value="1"/>
</dbReference>
<comment type="function">
    <text evidence="8">Component of the Mediator complex, a coactivator involved in the regulated transcription of nearly all RNA polymerase II-dependent genes. Mediator functions as a bridge to convey information from gene-specific regulatory proteins to the basal RNA polymerase II transcription machinery. Mediator is recruited to promoters by direct interactions with regulatory proteins and serves as a scaffold for the assembly of a functional preinitiation complex with RNA polymerase II and the general transcription factors.</text>
</comment>
<evidence type="ECO:0000313" key="10">
    <source>
        <dbReference type="EMBL" id="KPV76943.1"/>
    </source>
</evidence>
<dbReference type="OMA" id="DPWPTIL"/>
<evidence type="ECO:0000256" key="2">
    <source>
        <dbReference type="ARBA" id="ARBA00005635"/>
    </source>
</evidence>
<dbReference type="InterPro" id="IPR019313">
    <property type="entry name" value="Mediator_Med17"/>
</dbReference>
<evidence type="ECO:0000256" key="3">
    <source>
        <dbReference type="ARBA" id="ARBA00019610"/>
    </source>
</evidence>
<dbReference type="GO" id="GO:0016592">
    <property type="term" value="C:mediator complex"/>
    <property type="evidence" value="ECO:0007669"/>
    <property type="project" value="InterPro"/>
</dbReference>
<keyword evidence="5 8" id="KW-0804">Transcription</keyword>
<dbReference type="OrthoDB" id="10251234at2759"/>
<evidence type="ECO:0000256" key="4">
    <source>
        <dbReference type="ARBA" id="ARBA00023015"/>
    </source>
</evidence>
<feature type="region of interest" description="Disordered" evidence="9">
    <location>
        <begin position="535"/>
        <end position="555"/>
    </location>
</feature>
<evidence type="ECO:0000313" key="11">
    <source>
        <dbReference type="Proteomes" id="UP000053890"/>
    </source>
</evidence>
<organism evidence="10 11">
    <name type="scientific">Rhodotorula graminis (strain WP1)</name>
    <dbReference type="NCBI Taxonomy" id="578459"/>
    <lineage>
        <taxon>Eukaryota</taxon>
        <taxon>Fungi</taxon>
        <taxon>Dikarya</taxon>
        <taxon>Basidiomycota</taxon>
        <taxon>Pucciniomycotina</taxon>
        <taxon>Microbotryomycetes</taxon>
        <taxon>Sporidiobolales</taxon>
        <taxon>Sporidiobolaceae</taxon>
        <taxon>Rhodotorula</taxon>
    </lineage>
</organism>
<comment type="subunit">
    <text evidence="8">Component of the Mediator complex.</text>
</comment>
<dbReference type="EMBL" id="KQ474075">
    <property type="protein sequence ID" value="KPV76943.1"/>
    <property type="molecule type" value="Genomic_DNA"/>
</dbReference>
<name>A0A194S886_RHOGW</name>
<dbReference type="STRING" id="578459.A0A194S886"/>
<feature type="compositionally biased region" description="Pro residues" evidence="9">
    <location>
        <begin position="535"/>
        <end position="552"/>
    </location>
</feature>
<keyword evidence="6 8" id="KW-0539">Nucleus</keyword>
<keyword evidence="4 8" id="KW-0805">Transcription regulation</keyword>
<feature type="region of interest" description="Disordered" evidence="9">
    <location>
        <begin position="73"/>
        <end position="93"/>
    </location>
</feature>
<reference evidence="10 11" key="1">
    <citation type="journal article" date="2015" name="Front. Microbiol.">
        <title>Genome sequence of the plant growth promoting endophytic yeast Rhodotorula graminis WP1.</title>
        <authorList>
            <person name="Firrincieli A."/>
            <person name="Otillar R."/>
            <person name="Salamov A."/>
            <person name="Schmutz J."/>
            <person name="Khan Z."/>
            <person name="Redman R.S."/>
            <person name="Fleck N.D."/>
            <person name="Lindquist E."/>
            <person name="Grigoriev I.V."/>
            <person name="Doty S.L."/>
        </authorList>
    </citation>
    <scope>NUCLEOTIDE SEQUENCE [LARGE SCALE GENOMIC DNA]</scope>
    <source>
        <strain evidence="10 11">WP1</strain>
    </source>
</reference>
<feature type="region of interest" description="Disordered" evidence="9">
    <location>
        <begin position="207"/>
        <end position="229"/>
    </location>
</feature>
<dbReference type="Proteomes" id="UP000053890">
    <property type="component" value="Unassembled WGS sequence"/>
</dbReference>
<dbReference type="GeneID" id="28976534"/>
<feature type="region of interest" description="Disordered" evidence="9">
    <location>
        <begin position="584"/>
        <end position="610"/>
    </location>
</feature>
<evidence type="ECO:0000256" key="5">
    <source>
        <dbReference type="ARBA" id="ARBA00023163"/>
    </source>
</evidence>
<dbReference type="PANTHER" id="PTHR13114">
    <property type="entry name" value="MEDIATOR OF RNA POLYMERASE II TRANSCRIPTION SUBUNIT 17"/>
    <property type="match status" value="1"/>
</dbReference>
<sequence>MASTTQLSLEPLQPFAGDGHDSDLFARPARLREVRLDDGREVFTRDDPKKSLQERLARVWAERGDYSELSEERILNPAKEHELADKEDKDPRPTVDDIRALQETMINNLALARGELTTALDLLSVLSAPRDPPDVDVASLPLPQQTLSFVPTAPPPRPSTDPQQNPLAPIPLASSLDALSRSARAFFSASEELVPLSDEELAALASSNSAAASRPRPRQRARAPDPWPTILRLHHGGARTLAPLGAGKGASLAAGKGESRTARSVGVFFGAQEAGAAWRRASVAEVGELLDEGAEKRKGRRMVVEVGVEGAGKMERAVWDEEDDKAQDAMDEEEKGDDVDRVERVLKARGRAVFAEELFSQLTSEARSESALRAELQLGSRTEGDTIALSGSGWTVRVTMATTPDSSTPSHATAATLSSLLRLLFLQEYTARRTSTPNSAPRPLLATVAAYLGHAQRVDALRGVLERLRAKACEGEGEVEAAVAFDGEDEGQGAGRQAADVLHVLNGASVLGGRATLRLGKSTVFTVLYSSPLPPSPHAAAQAPPPSLPPSLQPTLTLRVPGRPAPLQLPSLRHLETFLGEQVDRACRVESARREKEREGAGEDKDKEGL</sequence>
<evidence type="ECO:0000256" key="7">
    <source>
        <dbReference type="ARBA" id="ARBA00032014"/>
    </source>
</evidence>
<evidence type="ECO:0000256" key="6">
    <source>
        <dbReference type="ARBA" id="ARBA00023242"/>
    </source>
</evidence>
<accession>A0A194S886</accession>
<feature type="compositionally biased region" description="Low complexity" evidence="9">
    <location>
        <begin position="160"/>
        <end position="170"/>
    </location>
</feature>
<evidence type="ECO:0000256" key="1">
    <source>
        <dbReference type="ARBA" id="ARBA00004123"/>
    </source>
</evidence>
<dbReference type="GO" id="GO:0003712">
    <property type="term" value="F:transcription coregulator activity"/>
    <property type="evidence" value="ECO:0007669"/>
    <property type="project" value="InterPro"/>
</dbReference>
<dbReference type="GO" id="GO:0070847">
    <property type="term" value="C:core mediator complex"/>
    <property type="evidence" value="ECO:0007669"/>
    <property type="project" value="TreeGrafter"/>
</dbReference>
<gene>
    <name evidence="8" type="primary">MED17</name>
    <name evidence="10" type="ORF">RHOBADRAFT_51922</name>
</gene>
<comment type="similarity">
    <text evidence="2 8">Belongs to the Mediator complex subunit 17 family.</text>
</comment>
<dbReference type="AlphaFoldDB" id="A0A194S886"/>
<feature type="region of interest" description="Disordered" evidence="9">
    <location>
        <begin position="1"/>
        <end position="23"/>
    </location>
</feature>
<feature type="region of interest" description="Disordered" evidence="9">
    <location>
        <begin position="146"/>
        <end position="170"/>
    </location>
</feature>
<dbReference type="Pfam" id="PF10156">
    <property type="entry name" value="Med17"/>
    <property type="match status" value="2"/>
</dbReference>
<keyword evidence="8" id="KW-0010">Activator</keyword>
<protein>
    <recommendedName>
        <fullName evidence="3 8">Mediator of RNA polymerase II transcription subunit 17</fullName>
    </recommendedName>
    <alternativeName>
        <fullName evidence="7 8">Mediator complex subunit 17</fullName>
    </alternativeName>
</protein>